<accession>A0A9W6SIF5</accession>
<proteinExistence type="predicted"/>
<evidence type="ECO:0000313" key="1">
    <source>
        <dbReference type="EMBL" id="GLZ76089.1"/>
    </source>
</evidence>
<protein>
    <submittedName>
        <fullName evidence="1">Uncharacterized protein</fullName>
    </submittedName>
</protein>
<evidence type="ECO:0000313" key="2">
    <source>
        <dbReference type="Proteomes" id="UP001165079"/>
    </source>
</evidence>
<reference evidence="1" key="1">
    <citation type="submission" date="2023-03" db="EMBL/GenBank/DDBJ databases">
        <title>Actinorhabdospora filicis NBRC 111898.</title>
        <authorList>
            <person name="Ichikawa N."/>
            <person name="Sato H."/>
            <person name="Tonouchi N."/>
        </authorList>
    </citation>
    <scope>NUCLEOTIDE SEQUENCE</scope>
    <source>
        <strain evidence="1">NBRC 111898</strain>
    </source>
</reference>
<name>A0A9W6SIF5_9ACTN</name>
<dbReference type="EMBL" id="BSTX01000001">
    <property type="protein sequence ID" value="GLZ76089.1"/>
    <property type="molecule type" value="Genomic_DNA"/>
</dbReference>
<gene>
    <name evidence="1" type="ORF">Afil01_08960</name>
</gene>
<organism evidence="1 2">
    <name type="scientific">Actinorhabdospora filicis</name>
    <dbReference type="NCBI Taxonomy" id="1785913"/>
    <lineage>
        <taxon>Bacteria</taxon>
        <taxon>Bacillati</taxon>
        <taxon>Actinomycetota</taxon>
        <taxon>Actinomycetes</taxon>
        <taxon>Micromonosporales</taxon>
        <taxon>Micromonosporaceae</taxon>
        <taxon>Actinorhabdospora</taxon>
    </lineage>
</organism>
<dbReference type="AlphaFoldDB" id="A0A9W6SIF5"/>
<dbReference type="Proteomes" id="UP001165079">
    <property type="component" value="Unassembled WGS sequence"/>
</dbReference>
<comment type="caution">
    <text evidence="1">The sequence shown here is derived from an EMBL/GenBank/DDBJ whole genome shotgun (WGS) entry which is preliminary data.</text>
</comment>
<keyword evidence="2" id="KW-1185">Reference proteome</keyword>
<sequence length="82" mass="9226">MKGRDPGRWDALAWTTRTPRPLAKFALKAAAFGQKLRGRLSAQLGLPDRVPELSELSKLVDDRRIIGWRHRGQSIGLRAHSL</sequence>